<name>S5T4N9_9CORY</name>
<proteinExistence type="predicted"/>
<dbReference type="InterPro" id="IPR016040">
    <property type="entry name" value="NAD(P)-bd_dom"/>
</dbReference>
<reference evidence="3 4" key="1">
    <citation type="submission" date="2012-11" db="EMBL/GenBank/DDBJ databases">
        <title>The complete genome sequence of Corynebacterium maris Coryn-1 (=DSM 45190).</title>
        <authorList>
            <person name="Schaffert L."/>
            <person name="Albersmeier A."/>
            <person name="Kalinowski J."/>
            <person name="Ruckert C."/>
        </authorList>
    </citation>
    <scope>NUCLEOTIDE SEQUENCE [LARGE SCALE GENOMIC DNA]</scope>
    <source>
        <strain evidence="4">Coryn-1</strain>
    </source>
</reference>
<evidence type="ECO:0000259" key="2">
    <source>
        <dbReference type="Pfam" id="PF13460"/>
    </source>
</evidence>
<feature type="compositionally biased region" description="Basic and acidic residues" evidence="1">
    <location>
        <begin position="249"/>
        <end position="259"/>
    </location>
</feature>
<sequence length="259" mass="27551">MSNVAPPPTTLAIVGATGSNGRLAVAHALDHGLQVRAVNRSTRRARRVLGGHLDDPNLTLHEADATDARQLAPVVDGVDAVVLAHGNDAEPESNYRVIATAVETLPAGTPVSLMSAIAVTQDIPAFSEILEWRRRGERLLRASALRHTIIRPGWFDGHSPGDDRPEFEQGDATPLSAMRGVRRRHIAAALVEAVCTPAAAGRTLELFSGPGEPVDDWPEAFATLEADTSDRLDGVHDPTGLPLSGEPASVREDLRKHGV</sequence>
<keyword evidence="4" id="KW-1185">Reference proteome</keyword>
<evidence type="ECO:0000313" key="3">
    <source>
        <dbReference type="EMBL" id="AGS35575.1"/>
    </source>
</evidence>
<evidence type="ECO:0000256" key="1">
    <source>
        <dbReference type="SAM" id="MobiDB-lite"/>
    </source>
</evidence>
<dbReference type="KEGG" id="cmd:B841_10515"/>
<dbReference type="SUPFAM" id="SSF51735">
    <property type="entry name" value="NAD(P)-binding Rossmann-fold domains"/>
    <property type="match status" value="1"/>
</dbReference>
<dbReference type="HOGENOM" id="CLU_025711_0_3_11"/>
<evidence type="ECO:0000313" key="4">
    <source>
        <dbReference type="Proteomes" id="UP000015388"/>
    </source>
</evidence>
<dbReference type="InterPro" id="IPR036291">
    <property type="entry name" value="NAD(P)-bd_dom_sf"/>
</dbReference>
<dbReference type="OrthoDB" id="5510591at2"/>
<dbReference type="EMBL" id="CP003924">
    <property type="protein sequence ID" value="AGS35575.1"/>
    <property type="molecule type" value="Genomic_DNA"/>
</dbReference>
<gene>
    <name evidence="3" type="ORF">B841_10515</name>
</gene>
<protein>
    <submittedName>
        <fullName evidence="3">NmrA family protein</fullName>
    </submittedName>
</protein>
<dbReference type="RefSeq" id="WP_020935508.1">
    <property type="nucleotide sequence ID" value="NC_021915.1"/>
</dbReference>
<feature type="region of interest" description="Disordered" evidence="1">
    <location>
        <begin position="227"/>
        <end position="259"/>
    </location>
</feature>
<organism evidence="3 4">
    <name type="scientific">Corynebacterium maris DSM 45190</name>
    <dbReference type="NCBI Taxonomy" id="1224163"/>
    <lineage>
        <taxon>Bacteria</taxon>
        <taxon>Bacillati</taxon>
        <taxon>Actinomycetota</taxon>
        <taxon>Actinomycetes</taxon>
        <taxon>Mycobacteriales</taxon>
        <taxon>Corynebacteriaceae</taxon>
        <taxon>Corynebacterium</taxon>
    </lineage>
</organism>
<dbReference type="PANTHER" id="PTHR15020:SF11">
    <property type="entry name" value="OS06G0360300 PROTEIN"/>
    <property type="match status" value="1"/>
</dbReference>
<feature type="domain" description="NAD(P)-binding" evidence="2">
    <location>
        <begin position="15"/>
        <end position="194"/>
    </location>
</feature>
<dbReference type="PANTHER" id="PTHR15020">
    <property type="entry name" value="FLAVIN REDUCTASE-RELATED"/>
    <property type="match status" value="1"/>
</dbReference>
<dbReference type="Pfam" id="PF13460">
    <property type="entry name" value="NAD_binding_10"/>
    <property type="match status" value="1"/>
</dbReference>
<dbReference type="AlphaFoldDB" id="S5T4N9"/>
<accession>S5T4N9</accession>
<dbReference type="Proteomes" id="UP000015388">
    <property type="component" value="Chromosome"/>
</dbReference>
<dbReference type="PATRIC" id="fig|1224163.3.peg.2121"/>
<dbReference type="eggNOG" id="COG0702">
    <property type="taxonomic scope" value="Bacteria"/>
</dbReference>
<dbReference type="Gene3D" id="3.40.50.720">
    <property type="entry name" value="NAD(P)-binding Rossmann-like Domain"/>
    <property type="match status" value="1"/>
</dbReference>
<dbReference type="STRING" id="1224163.B841_10515"/>